<feature type="non-terminal residue" evidence="2">
    <location>
        <position position="1"/>
    </location>
</feature>
<dbReference type="EMBL" id="JAHMHQ010000001">
    <property type="protein sequence ID" value="KAK1655851.1"/>
    <property type="molecule type" value="Genomic_DNA"/>
</dbReference>
<comment type="caution">
    <text evidence="2">The sequence shown here is derived from an EMBL/GenBank/DDBJ whole genome shotgun (WGS) entry which is preliminary data.</text>
</comment>
<evidence type="ECO:0000313" key="3">
    <source>
        <dbReference type="Proteomes" id="UP001243989"/>
    </source>
</evidence>
<dbReference type="GeneID" id="85480076"/>
<proteinExistence type="predicted"/>
<organism evidence="2 3">
    <name type="scientific">Colletotrichum phormii</name>
    <dbReference type="NCBI Taxonomy" id="359342"/>
    <lineage>
        <taxon>Eukaryota</taxon>
        <taxon>Fungi</taxon>
        <taxon>Dikarya</taxon>
        <taxon>Ascomycota</taxon>
        <taxon>Pezizomycotina</taxon>
        <taxon>Sordariomycetes</taxon>
        <taxon>Hypocreomycetidae</taxon>
        <taxon>Glomerellales</taxon>
        <taxon>Glomerellaceae</taxon>
        <taxon>Colletotrichum</taxon>
        <taxon>Colletotrichum acutatum species complex</taxon>
    </lineage>
</organism>
<protein>
    <submittedName>
        <fullName evidence="2">Uncharacterized protein</fullName>
    </submittedName>
</protein>
<evidence type="ECO:0000313" key="2">
    <source>
        <dbReference type="EMBL" id="KAK1655851.1"/>
    </source>
</evidence>
<evidence type="ECO:0000256" key="1">
    <source>
        <dbReference type="SAM" id="MobiDB-lite"/>
    </source>
</evidence>
<reference evidence="2" key="1">
    <citation type="submission" date="2021-06" db="EMBL/GenBank/DDBJ databases">
        <title>Comparative genomics, transcriptomics and evolutionary studies reveal genomic signatures of adaptation to plant cell wall in hemibiotrophic fungi.</title>
        <authorList>
            <consortium name="DOE Joint Genome Institute"/>
            <person name="Baroncelli R."/>
            <person name="Diaz J.F."/>
            <person name="Benocci T."/>
            <person name="Peng M."/>
            <person name="Battaglia E."/>
            <person name="Haridas S."/>
            <person name="Andreopoulos W."/>
            <person name="Labutti K."/>
            <person name="Pangilinan J."/>
            <person name="Floch G.L."/>
            <person name="Makela M.R."/>
            <person name="Henrissat B."/>
            <person name="Grigoriev I.V."/>
            <person name="Crouch J.A."/>
            <person name="De Vries R.P."/>
            <person name="Sukno S.A."/>
            <person name="Thon M.R."/>
        </authorList>
    </citation>
    <scope>NUCLEOTIDE SEQUENCE</scope>
    <source>
        <strain evidence="2">CBS 102054</strain>
    </source>
</reference>
<name>A0AAJ0A3M4_9PEZI</name>
<dbReference type="AlphaFoldDB" id="A0AAJ0A3M4"/>
<keyword evidence="3" id="KW-1185">Reference proteome</keyword>
<sequence>SGSAPTISSLARAYDISFLNISRDISTYIYRDLESQFIDEAGRFKTWALNIGALQRPQSASSLDSRLRTANRMRENLFSLLQRLSNALARVNGIVLGDLPNRTNSPATEEDLVGRSLNLLSGGGIYDCGSTIEIVELFRNIRSCITNLFCFSTMLRRDHPRGRGPQPGSQNPQSDPQPYTCKGQISEPQALPLASRKNRHENG</sequence>
<accession>A0AAJ0A3M4</accession>
<dbReference type="Proteomes" id="UP001243989">
    <property type="component" value="Unassembled WGS sequence"/>
</dbReference>
<feature type="compositionally biased region" description="Polar residues" evidence="1">
    <location>
        <begin position="167"/>
        <end position="177"/>
    </location>
</feature>
<gene>
    <name evidence="2" type="ORF">BDP81DRAFT_486977</name>
</gene>
<feature type="region of interest" description="Disordered" evidence="1">
    <location>
        <begin position="159"/>
        <end position="203"/>
    </location>
</feature>
<dbReference type="RefSeq" id="XP_060451895.1">
    <property type="nucleotide sequence ID" value="XM_060595214.1"/>
</dbReference>